<evidence type="ECO:0000313" key="3">
    <source>
        <dbReference type="EnsemblProtists" id="EKX50487"/>
    </source>
</evidence>
<name>L1JPU9_GUITC</name>
<reference evidence="3" key="3">
    <citation type="submission" date="2015-06" db="UniProtKB">
        <authorList>
            <consortium name="EnsemblProtists"/>
        </authorList>
    </citation>
    <scope>IDENTIFICATION</scope>
</reference>
<dbReference type="RefSeq" id="XP_005837467.1">
    <property type="nucleotide sequence ID" value="XM_005837410.1"/>
</dbReference>
<dbReference type="HOGENOM" id="CLU_1404890_0_0_1"/>
<dbReference type="EMBL" id="JH992978">
    <property type="protein sequence ID" value="EKX50487.1"/>
    <property type="molecule type" value="Genomic_DNA"/>
</dbReference>
<evidence type="ECO:0000256" key="1">
    <source>
        <dbReference type="SAM" id="MobiDB-lite"/>
    </source>
</evidence>
<dbReference type="GeneID" id="17307323"/>
<feature type="region of interest" description="Disordered" evidence="1">
    <location>
        <begin position="1"/>
        <end position="40"/>
    </location>
</feature>
<dbReference type="AlphaFoldDB" id="L1JPU9"/>
<evidence type="ECO:0000313" key="2">
    <source>
        <dbReference type="EMBL" id="EKX50487.1"/>
    </source>
</evidence>
<dbReference type="Proteomes" id="UP000011087">
    <property type="component" value="Unassembled WGS sequence"/>
</dbReference>
<gene>
    <name evidence="2" type="ORF">GUITHDRAFT_151170</name>
</gene>
<dbReference type="EnsemblProtists" id="EKX50487">
    <property type="protein sequence ID" value="EKX50487"/>
    <property type="gene ID" value="GUITHDRAFT_151170"/>
</dbReference>
<feature type="compositionally biased region" description="Basic and acidic residues" evidence="1">
    <location>
        <begin position="167"/>
        <end position="179"/>
    </location>
</feature>
<proteinExistence type="predicted"/>
<accession>L1JPU9</accession>
<dbReference type="KEGG" id="gtt:GUITHDRAFT_151170"/>
<feature type="compositionally biased region" description="Low complexity" evidence="1">
    <location>
        <begin position="143"/>
        <end position="152"/>
    </location>
</feature>
<feature type="region of interest" description="Disordered" evidence="1">
    <location>
        <begin position="143"/>
        <end position="194"/>
    </location>
</feature>
<protein>
    <submittedName>
        <fullName evidence="2 3">Uncharacterized protein</fullName>
    </submittedName>
</protein>
<feature type="compositionally biased region" description="Polar residues" evidence="1">
    <location>
        <begin position="1"/>
        <end position="37"/>
    </location>
</feature>
<sequence>MSDSQESSNRTTRDYNQYQSSQPRYTHSNSPFVATSQSERREDFSFGRVWEFLQKDGLFGRLCESGVIGNPNALRMLGQSHAATRLDSMSTCTSWASSSSSTFTDSIISSRGQMFAGPYFSSDEQSQRLESVSMGMSMNWSYPDDSTDLSSSDSKKRFASTSSADATEGKKAKRLHQEGLDDDSELSIGPGVPV</sequence>
<dbReference type="PaxDb" id="55529-EKX50487"/>
<reference evidence="2 4" key="1">
    <citation type="journal article" date="2012" name="Nature">
        <title>Algal genomes reveal evolutionary mosaicism and the fate of nucleomorphs.</title>
        <authorList>
            <consortium name="DOE Joint Genome Institute"/>
            <person name="Curtis B.A."/>
            <person name="Tanifuji G."/>
            <person name="Burki F."/>
            <person name="Gruber A."/>
            <person name="Irimia M."/>
            <person name="Maruyama S."/>
            <person name="Arias M.C."/>
            <person name="Ball S.G."/>
            <person name="Gile G.H."/>
            <person name="Hirakawa Y."/>
            <person name="Hopkins J.F."/>
            <person name="Kuo A."/>
            <person name="Rensing S.A."/>
            <person name="Schmutz J."/>
            <person name="Symeonidi A."/>
            <person name="Elias M."/>
            <person name="Eveleigh R.J."/>
            <person name="Herman E.K."/>
            <person name="Klute M.J."/>
            <person name="Nakayama T."/>
            <person name="Obornik M."/>
            <person name="Reyes-Prieto A."/>
            <person name="Armbrust E.V."/>
            <person name="Aves S.J."/>
            <person name="Beiko R.G."/>
            <person name="Coutinho P."/>
            <person name="Dacks J.B."/>
            <person name="Durnford D.G."/>
            <person name="Fast N.M."/>
            <person name="Green B.R."/>
            <person name="Grisdale C.J."/>
            <person name="Hempel F."/>
            <person name="Henrissat B."/>
            <person name="Hoppner M.P."/>
            <person name="Ishida K."/>
            <person name="Kim E."/>
            <person name="Koreny L."/>
            <person name="Kroth P.G."/>
            <person name="Liu Y."/>
            <person name="Malik S.B."/>
            <person name="Maier U.G."/>
            <person name="McRose D."/>
            <person name="Mock T."/>
            <person name="Neilson J.A."/>
            <person name="Onodera N.T."/>
            <person name="Poole A.M."/>
            <person name="Pritham E.J."/>
            <person name="Richards T.A."/>
            <person name="Rocap G."/>
            <person name="Roy S.W."/>
            <person name="Sarai C."/>
            <person name="Schaack S."/>
            <person name="Shirato S."/>
            <person name="Slamovits C.H."/>
            <person name="Spencer D.F."/>
            <person name="Suzuki S."/>
            <person name="Worden A.Z."/>
            <person name="Zauner S."/>
            <person name="Barry K."/>
            <person name="Bell C."/>
            <person name="Bharti A.K."/>
            <person name="Crow J.A."/>
            <person name="Grimwood J."/>
            <person name="Kramer R."/>
            <person name="Lindquist E."/>
            <person name="Lucas S."/>
            <person name="Salamov A."/>
            <person name="McFadden G.I."/>
            <person name="Lane C.E."/>
            <person name="Keeling P.J."/>
            <person name="Gray M.W."/>
            <person name="Grigoriev I.V."/>
            <person name="Archibald J.M."/>
        </authorList>
    </citation>
    <scope>NUCLEOTIDE SEQUENCE</scope>
    <source>
        <strain evidence="2 4">CCMP2712</strain>
    </source>
</reference>
<keyword evidence="4" id="KW-1185">Reference proteome</keyword>
<reference evidence="4" key="2">
    <citation type="submission" date="2012-11" db="EMBL/GenBank/DDBJ databases">
        <authorList>
            <person name="Kuo A."/>
            <person name="Curtis B.A."/>
            <person name="Tanifuji G."/>
            <person name="Burki F."/>
            <person name="Gruber A."/>
            <person name="Irimia M."/>
            <person name="Maruyama S."/>
            <person name="Arias M.C."/>
            <person name="Ball S.G."/>
            <person name="Gile G.H."/>
            <person name="Hirakawa Y."/>
            <person name="Hopkins J.F."/>
            <person name="Rensing S.A."/>
            <person name="Schmutz J."/>
            <person name="Symeonidi A."/>
            <person name="Elias M."/>
            <person name="Eveleigh R.J."/>
            <person name="Herman E.K."/>
            <person name="Klute M.J."/>
            <person name="Nakayama T."/>
            <person name="Obornik M."/>
            <person name="Reyes-Prieto A."/>
            <person name="Armbrust E.V."/>
            <person name="Aves S.J."/>
            <person name="Beiko R.G."/>
            <person name="Coutinho P."/>
            <person name="Dacks J.B."/>
            <person name="Durnford D.G."/>
            <person name="Fast N.M."/>
            <person name="Green B.R."/>
            <person name="Grisdale C."/>
            <person name="Hempe F."/>
            <person name="Henrissat B."/>
            <person name="Hoppner M.P."/>
            <person name="Ishida K.-I."/>
            <person name="Kim E."/>
            <person name="Koreny L."/>
            <person name="Kroth P.G."/>
            <person name="Liu Y."/>
            <person name="Malik S.-B."/>
            <person name="Maier U.G."/>
            <person name="McRose D."/>
            <person name="Mock T."/>
            <person name="Neilson J.A."/>
            <person name="Onodera N.T."/>
            <person name="Poole A.M."/>
            <person name="Pritham E.J."/>
            <person name="Richards T.A."/>
            <person name="Rocap G."/>
            <person name="Roy S.W."/>
            <person name="Sarai C."/>
            <person name="Schaack S."/>
            <person name="Shirato S."/>
            <person name="Slamovits C.H."/>
            <person name="Spencer D.F."/>
            <person name="Suzuki S."/>
            <person name="Worden A.Z."/>
            <person name="Zauner S."/>
            <person name="Barry K."/>
            <person name="Bell C."/>
            <person name="Bharti A.K."/>
            <person name="Crow J.A."/>
            <person name="Grimwood J."/>
            <person name="Kramer R."/>
            <person name="Lindquist E."/>
            <person name="Lucas S."/>
            <person name="Salamov A."/>
            <person name="McFadden G.I."/>
            <person name="Lane C.E."/>
            <person name="Keeling P.J."/>
            <person name="Gray M.W."/>
            <person name="Grigoriev I.V."/>
            <person name="Archibald J.M."/>
        </authorList>
    </citation>
    <scope>NUCLEOTIDE SEQUENCE</scope>
    <source>
        <strain evidence="4">CCMP2712</strain>
    </source>
</reference>
<organism evidence="2">
    <name type="scientific">Guillardia theta (strain CCMP2712)</name>
    <name type="common">Cryptophyte</name>
    <dbReference type="NCBI Taxonomy" id="905079"/>
    <lineage>
        <taxon>Eukaryota</taxon>
        <taxon>Cryptophyceae</taxon>
        <taxon>Pyrenomonadales</taxon>
        <taxon>Geminigeraceae</taxon>
        <taxon>Guillardia</taxon>
    </lineage>
</organism>
<evidence type="ECO:0000313" key="4">
    <source>
        <dbReference type="Proteomes" id="UP000011087"/>
    </source>
</evidence>